<evidence type="ECO:0000256" key="1">
    <source>
        <dbReference type="ARBA" id="ARBA00022628"/>
    </source>
</evidence>
<keyword evidence="4 5" id="KW-1283">Bacterial microcompartment</keyword>
<dbReference type="InterPro" id="IPR042255">
    <property type="entry name" value="EutC_N"/>
</dbReference>
<comment type="pathway">
    <text evidence="5">Amine and polyamine degradation; ethanolamine degradation.</text>
</comment>
<dbReference type="Gene3D" id="1.10.30.40">
    <property type="entry name" value="Ethanolamine ammonia-lyase light chain (EutC), N-terminal domain"/>
    <property type="match status" value="1"/>
</dbReference>
<comment type="function">
    <text evidence="5">Catalyzes the deamination of various vicinal amino-alcohols to oxo compounds. Allows this organism to utilize ethanolamine as the sole source of nitrogen and carbon in the presence of external vitamin B12.</text>
</comment>
<comment type="catalytic activity">
    <reaction evidence="5">
        <text>ethanolamine = acetaldehyde + NH4(+)</text>
        <dbReference type="Rhea" id="RHEA:15313"/>
        <dbReference type="ChEBI" id="CHEBI:15343"/>
        <dbReference type="ChEBI" id="CHEBI:28938"/>
        <dbReference type="ChEBI" id="CHEBI:57603"/>
        <dbReference type="EC" id="4.3.1.7"/>
    </reaction>
</comment>
<dbReference type="GO" id="GO:0031419">
    <property type="term" value="F:cobalamin binding"/>
    <property type="evidence" value="ECO:0007669"/>
    <property type="project" value="UniProtKB-UniRule"/>
</dbReference>
<dbReference type="AlphaFoldDB" id="F3YVP3"/>
<dbReference type="InterPro" id="IPR042251">
    <property type="entry name" value="EutC_C"/>
</dbReference>
<evidence type="ECO:0000313" key="6">
    <source>
        <dbReference type="EMBL" id="EGJ48779.1"/>
    </source>
</evidence>
<dbReference type="GO" id="GO:0008851">
    <property type="term" value="F:ethanolamine ammonia-lyase activity"/>
    <property type="evidence" value="ECO:0007669"/>
    <property type="project" value="UniProtKB-UniRule"/>
</dbReference>
<evidence type="ECO:0000256" key="2">
    <source>
        <dbReference type="ARBA" id="ARBA00023239"/>
    </source>
</evidence>
<dbReference type="EMBL" id="CP003221">
    <property type="protein sequence ID" value="EGJ48779.1"/>
    <property type="molecule type" value="Genomic_DNA"/>
</dbReference>
<dbReference type="eggNOG" id="COG4302">
    <property type="taxonomic scope" value="Bacteria"/>
</dbReference>
<gene>
    <name evidence="5" type="primary">eutC</name>
    <name evidence="6" type="ORF">Desaf_0424</name>
</gene>
<keyword evidence="7" id="KW-1185">Reference proteome</keyword>
<keyword evidence="3 5" id="KW-0170">Cobalt</keyword>
<keyword evidence="1 5" id="KW-0846">Cobalamin</keyword>
<dbReference type="PIRSF" id="PIRSF018982">
    <property type="entry name" value="EutC"/>
    <property type="match status" value="1"/>
</dbReference>
<feature type="binding site" evidence="5">
    <location>
        <position position="212"/>
    </location>
    <ligand>
        <name>adenosylcob(III)alamin</name>
        <dbReference type="ChEBI" id="CHEBI:18408"/>
    </ligand>
</feature>
<evidence type="ECO:0000256" key="4">
    <source>
        <dbReference type="ARBA" id="ARBA00024446"/>
    </source>
</evidence>
<dbReference type="PANTHER" id="PTHR39330:SF1">
    <property type="entry name" value="ETHANOLAMINE AMMONIA-LYASE SMALL SUBUNIT"/>
    <property type="match status" value="1"/>
</dbReference>
<proteinExistence type="inferred from homology"/>
<dbReference type="EC" id="4.3.1.7" evidence="5"/>
<comment type="cofactor">
    <cofactor evidence="5">
        <name>adenosylcob(III)alamin</name>
        <dbReference type="ChEBI" id="CHEBI:18408"/>
    </cofactor>
    <text evidence="5">Binds between the large and small subunits.</text>
</comment>
<evidence type="ECO:0000256" key="5">
    <source>
        <dbReference type="HAMAP-Rule" id="MF_00601"/>
    </source>
</evidence>
<evidence type="ECO:0000313" key="7">
    <source>
        <dbReference type="Proteomes" id="UP000007844"/>
    </source>
</evidence>
<dbReference type="Pfam" id="PF05985">
    <property type="entry name" value="EutC"/>
    <property type="match status" value="1"/>
</dbReference>
<comment type="subunit">
    <text evidence="5">The basic unit is a heterodimer which dimerizes to form tetramers. The heterotetramers trimerize; 6 large subunits form a core ring with 6 small subunits projecting outwards.</text>
</comment>
<dbReference type="STRING" id="690850.Desaf_0424"/>
<dbReference type="GO" id="GO:0031471">
    <property type="term" value="C:ethanolamine degradation polyhedral organelle"/>
    <property type="evidence" value="ECO:0007669"/>
    <property type="project" value="UniProtKB-UniRule"/>
</dbReference>
<dbReference type="KEGG" id="daf:Desaf_0424"/>
<evidence type="ECO:0000256" key="3">
    <source>
        <dbReference type="ARBA" id="ARBA00023285"/>
    </source>
</evidence>
<comment type="similarity">
    <text evidence="5">Belongs to the EutC family.</text>
</comment>
<comment type="subcellular location">
    <subcellularLocation>
        <location evidence="5">Bacterial microcompartment</location>
    </subcellularLocation>
</comment>
<keyword evidence="2 5" id="KW-0456">Lyase</keyword>
<dbReference type="GO" id="GO:0009350">
    <property type="term" value="C:ethanolamine ammonia-lyase complex"/>
    <property type="evidence" value="ECO:0007669"/>
    <property type="project" value="UniProtKB-UniRule"/>
</dbReference>
<dbReference type="RefSeq" id="WP_014258627.1">
    <property type="nucleotide sequence ID" value="NC_016629.1"/>
</dbReference>
<reference evidence="6 7" key="1">
    <citation type="journal article" date="2011" name="J. Bacteriol.">
        <title>Genome sequence of the mercury-methylating and pleomorphic Desulfovibrio africanus Strain Walvis Bay.</title>
        <authorList>
            <person name="Brown S.D."/>
            <person name="Wall J.D."/>
            <person name="Kucken A.M."/>
            <person name="Gilmour C.C."/>
            <person name="Podar M."/>
            <person name="Brandt C.C."/>
            <person name="Teshima H."/>
            <person name="Detter J.C."/>
            <person name="Han C.S."/>
            <person name="Land M.L."/>
            <person name="Lucas S."/>
            <person name="Han J."/>
            <person name="Pennacchio L."/>
            <person name="Nolan M."/>
            <person name="Pitluck S."/>
            <person name="Woyke T."/>
            <person name="Goodwin L."/>
            <person name="Palumbo A.V."/>
            <person name="Elias D.A."/>
        </authorList>
    </citation>
    <scope>NUCLEOTIDE SEQUENCE [LARGE SCALE GENOMIC DNA]</scope>
    <source>
        <strain evidence="6 7">Walvis Bay</strain>
    </source>
</reference>
<dbReference type="HAMAP" id="MF_00601">
    <property type="entry name" value="EutC"/>
    <property type="match status" value="1"/>
</dbReference>
<dbReference type="HOGENOM" id="CLU_068224_1_0_7"/>
<dbReference type="InterPro" id="IPR009246">
    <property type="entry name" value="EutC"/>
</dbReference>
<organism evidence="6 7">
    <name type="scientific">Desulfocurvibacter africanus subsp. africanus str. Walvis Bay</name>
    <dbReference type="NCBI Taxonomy" id="690850"/>
    <lineage>
        <taxon>Bacteria</taxon>
        <taxon>Pseudomonadati</taxon>
        <taxon>Thermodesulfobacteriota</taxon>
        <taxon>Desulfovibrionia</taxon>
        <taxon>Desulfovibrionales</taxon>
        <taxon>Desulfovibrionaceae</taxon>
        <taxon>Desulfocurvibacter</taxon>
    </lineage>
</organism>
<dbReference type="GO" id="GO:0046336">
    <property type="term" value="P:ethanolamine catabolic process"/>
    <property type="evidence" value="ECO:0007669"/>
    <property type="project" value="UniProtKB-UniRule"/>
</dbReference>
<sequence length="268" mass="29482">MNRMRNDSQPMVVGDPWEDLKRFTDARIAIGRCGSSLPLKESLSFKLDHARARDAVLQPFQRAELARQFTDAGIKCLEVESSVIERGEYLTRPDKGRRLSSRSRALIENEEKGCHISLVVSDGLSSRAIHETAISFVRTFMKTVESAGLTVAPVCLVENGRVAIADEIGSLLGSRLSIILIGERPGLSSPNSMGIYLTWNPRPGTTDESRNCISNVRHGGLSVQEGVRKLAYLVEEAFRLQLSGVLLKDKMAAGYLPFGRAIPLELSD</sequence>
<name>F3YVP3_DESAF</name>
<dbReference type="PANTHER" id="PTHR39330">
    <property type="entry name" value="ETHANOLAMINE AMMONIA-LYASE LIGHT CHAIN"/>
    <property type="match status" value="1"/>
</dbReference>
<dbReference type="GO" id="GO:0006520">
    <property type="term" value="P:amino acid metabolic process"/>
    <property type="evidence" value="ECO:0007669"/>
    <property type="project" value="InterPro"/>
</dbReference>
<dbReference type="Proteomes" id="UP000007844">
    <property type="component" value="Chromosome"/>
</dbReference>
<dbReference type="UniPathway" id="UPA00560"/>
<feature type="binding site" evidence="5">
    <location>
        <position position="183"/>
    </location>
    <ligand>
        <name>adenosylcob(III)alamin</name>
        <dbReference type="ChEBI" id="CHEBI:18408"/>
    </ligand>
</feature>
<dbReference type="NCBIfam" id="NF003971">
    <property type="entry name" value="PRK05465.1"/>
    <property type="match status" value="1"/>
</dbReference>
<feature type="binding site" evidence="5">
    <location>
        <position position="162"/>
    </location>
    <ligand>
        <name>adenosylcob(III)alamin</name>
        <dbReference type="ChEBI" id="CHEBI:18408"/>
    </ligand>
</feature>
<accession>F3YVP3</accession>
<dbReference type="Gene3D" id="3.40.50.11240">
    <property type="entry name" value="Ethanolamine ammonia-lyase light chain (EutC)"/>
    <property type="match status" value="1"/>
</dbReference>
<protein>
    <recommendedName>
        <fullName evidence="5">Ethanolamine ammonia-lyase small subunit</fullName>
        <shortName evidence="5">EAL small subunit</shortName>
        <ecNumber evidence="5">4.3.1.7</ecNumber>
    </recommendedName>
</protein>